<feature type="compositionally biased region" description="Basic and acidic residues" evidence="1">
    <location>
        <begin position="174"/>
        <end position="187"/>
    </location>
</feature>
<feature type="compositionally biased region" description="Polar residues" evidence="1">
    <location>
        <begin position="161"/>
        <end position="172"/>
    </location>
</feature>
<dbReference type="EMBL" id="JAPWDV010000001">
    <property type="protein sequence ID" value="KAJ6224040.1"/>
    <property type="molecule type" value="Genomic_DNA"/>
</dbReference>
<name>A0A9Q0MDT8_BLOTA</name>
<feature type="region of interest" description="Disordered" evidence="1">
    <location>
        <begin position="76"/>
        <end position="112"/>
    </location>
</feature>
<evidence type="ECO:0000313" key="3">
    <source>
        <dbReference type="Proteomes" id="UP001142055"/>
    </source>
</evidence>
<dbReference type="AlphaFoldDB" id="A0A9Q0MDT8"/>
<gene>
    <name evidence="2" type="ORF">RDWZM_002585</name>
</gene>
<comment type="caution">
    <text evidence="2">The sequence shown here is derived from an EMBL/GenBank/DDBJ whole genome shotgun (WGS) entry which is preliminary data.</text>
</comment>
<dbReference type="Proteomes" id="UP001142055">
    <property type="component" value="Chromosome 1"/>
</dbReference>
<evidence type="ECO:0000313" key="2">
    <source>
        <dbReference type="EMBL" id="KAJ6224040.1"/>
    </source>
</evidence>
<keyword evidence="3" id="KW-1185">Reference proteome</keyword>
<dbReference type="OrthoDB" id="6494972at2759"/>
<feature type="compositionally biased region" description="Polar residues" evidence="1">
    <location>
        <begin position="94"/>
        <end position="112"/>
    </location>
</feature>
<evidence type="ECO:0000256" key="1">
    <source>
        <dbReference type="SAM" id="MobiDB-lite"/>
    </source>
</evidence>
<reference evidence="2" key="1">
    <citation type="submission" date="2022-12" db="EMBL/GenBank/DDBJ databases">
        <title>Genome assemblies of Blomia tropicalis.</title>
        <authorList>
            <person name="Cui Y."/>
        </authorList>
    </citation>
    <scope>NUCLEOTIDE SEQUENCE</scope>
    <source>
        <tissue evidence="2">Adult mites</tissue>
    </source>
</reference>
<protein>
    <submittedName>
        <fullName evidence="2">Uncharacterized protein</fullName>
    </submittedName>
</protein>
<organism evidence="2 3">
    <name type="scientific">Blomia tropicalis</name>
    <name type="common">Mite</name>
    <dbReference type="NCBI Taxonomy" id="40697"/>
    <lineage>
        <taxon>Eukaryota</taxon>
        <taxon>Metazoa</taxon>
        <taxon>Ecdysozoa</taxon>
        <taxon>Arthropoda</taxon>
        <taxon>Chelicerata</taxon>
        <taxon>Arachnida</taxon>
        <taxon>Acari</taxon>
        <taxon>Acariformes</taxon>
        <taxon>Sarcoptiformes</taxon>
        <taxon>Astigmata</taxon>
        <taxon>Glycyphagoidea</taxon>
        <taxon>Echimyopodidae</taxon>
        <taxon>Blomia</taxon>
    </lineage>
</organism>
<proteinExistence type="predicted"/>
<feature type="region of interest" description="Disordered" evidence="1">
    <location>
        <begin position="132"/>
        <end position="187"/>
    </location>
</feature>
<dbReference type="OMA" id="ECNFDGD"/>
<sequence>MEELVDELSGTTIDGYPNKDIPMKAKNIKPVNRTASIINRSKLLILSDSETDDEDILDKKRFSKYLRISKQKNNSLRSKNSKFLSKGKRKRNSTSEMALGTNSSSCSQNHNGLHQNKHLIYRNKSEYMDFEPDNCGSDSSELTDDSPTECNFDGDDEQSDFYDSNANATPHSYRNGDRCKSRSKSEFKIPSKPVNPFFVVDLQDSHHSSLSLWKRRKPH</sequence>
<feature type="compositionally biased region" description="Acidic residues" evidence="1">
    <location>
        <begin position="141"/>
        <end position="160"/>
    </location>
</feature>
<accession>A0A9Q0MDT8</accession>